<organism evidence="1 2">
    <name type="scientific">Gandjariella thermophila</name>
    <dbReference type="NCBI Taxonomy" id="1931992"/>
    <lineage>
        <taxon>Bacteria</taxon>
        <taxon>Bacillati</taxon>
        <taxon>Actinomycetota</taxon>
        <taxon>Actinomycetes</taxon>
        <taxon>Pseudonocardiales</taxon>
        <taxon>Pseudonocardiaceae</taxon>
        <taxon>Gandjariella</taxon>
    </lineage>
</organism>
<reference evidence="2" key="1">
    <citation type="submission" date="2019-04" db="EMBL/GenBank/DDBJ databases">
        <title>Draft genome sequence of Pseudonocardiaceae bacterium SL3-2-4.</title>
        <authorList>
            <person name="Ningsih F."/>
            <person name="Yokota A."/>
            <person name="Sakai Y."/>
            <person name="Nanatani K."/>
            <person name="Yabe S."/>
            <person name="Oetari A."/>
            <person name="Sjamsuridzal W."/>
        </authorList>
    </citation>
    <scope>NUCLEOTIDE SEQUENCE [LARGE SCALE GENOMIC DNA]</scope>
    <source>
        <strain evidence="2">SL3-2-4</strain>
    </source>
</reference>
<keyword evidence="2" id="KW-1185">Reference proteome</keyword>
<accession>A0A4D4JAS7</accession>
<comment type="caution">
    <text evidence="1">The sequence shown here is derived from an EMBL/GenBank/DDBJ whole genome shotgun (WGS) entry which is preliminary data.</text>
</comment>
<dbReference type="Proteomes" id="UP000298860">
    <property type="component" value="Unassembled WGS sequence"/>
</dbReference>
<protein>
    <submittedName>
        <fullName evidence="1">Uncharacterized protein</fullName>
    </submittedName>
</protein>
<evidence type="ECO:0000313" key="2">
    <source>
        <dbReference type="Proteomes" id="UP000298860"/>
    </source>
</evidence>
<proteinExistence type="predicted"/>
<dbReference type="EMBL" id="BJFL01000067">
    <property type="protein sequence ID" value="GDY33925.1"/>
    <property type="molecule type" value="Genomic_DNA"/>
</dbReference>
<name>A0A4D4JAS7_9PSEU</name>
<evidence type="ECO:0000313" key="1">
    <source>
        <dbReference type="EMBL" id="GDY33925.1"/>
    </source>
</evidence>
<gene>
    <name evidence="1" type="ORF">GTS_55580</name>
</gene>
<dbReference type="AlphaFoldDB" id="A0A4D4JAS7"/>
<sequence>MARAQADQDELSVSRPASRLEIVTPRPQLRAIAATLGACPQPRAEVEAAGQASLDRNQQHFAAHHVDVLLEMGWLEAEDSELHAVHDIVIDQVLEQVRAGEAGHLAGLGHEHRRQGRADAGNDLDGVVARVACELAGDEMGGHVDFGGQRVEQPAELLTRAR</sequence>